<proteinExistence type="predicted"/>
<gene>
    <name evidence="5" type="ORF">PITCH_A610004</name>
</gene>
<dbReference type="InterPro" id="IPR002937">
    <property type="entry name" value="Amino_oxidase"/>
</dbReference>
<dbReference type="InterPro" id="IPR036188">
    <property type="entry name" value="FAD/NAD-bd_sf"/>
</dbReference>
<protein>
    <recommendedName>
        <fullName evidence="3">Pyridine nucleotide-disulfide oxidoreductase domain-containing protein 2</fullName>
    </recommendedName>
</protein>
<dbReference type="PANTHER" id="PTHR10668">
    <property type="entry name" value="PHYTOENE DEHYDROGENASE"/>
    <property type="match status" value="1"/>
</dbReference>
<organism evidence="5">
    <name type="scientific">uncultured Desulfobacterium sp</name>
    <dbReference type="NCBI Taxonomy" id="201089"/>
    <lineage>
        <taxon>Bacteria</taxon>
        <taxon>Pseudomonadati</taxon>
        <taxon>Thermodesulfobacteriota</taxon>
        <taxon>Desulfobacteria</taxon>
        <taxon>Desulfobacterales</taxon>
        <taxon>Desulfobacteriaceae</taxon>
        <taxon>Desulfobacterium</taxon>
        <taxon>environmental samples</taxon>
    </lineage>
</organism>
<evidence type="ECO:0000256" key="2">
    <source>
        <dbReference type="ARBA" id="ARBA00038825"/>
    </source>
</evidence>
<dbReference type="Gene3D" id="3.50.50.60">
    <property type="entry name" value="FAD/NAD(P)-binding domain"/>
    <property type="match status" value="2"/>
</dbReference>
<sequence>MEQYDAIIIGGGHNGLLAGAYLAKAGAKVIILERRWETGGAIMTDEQSGCKINTHACYMMMMDKAPAFDDLQLSEFGCSYFSPQPSIAFLTKDEKALCLYNDPDKTAKSIARFSTNDAAKFKQIYNEYSELVEECIVPQTYRSTIAPLDMVYLLTEKEIGKKLLELSEKTPIEIIDECGFESDTLKAALLYLTSMWGINPNVTGVGFLVPLYIVRMLNSSLIRGGSHRLPSAIYKTFIANKGVVEDTLEVEKIIIENGKAVGVKTIKGREFRAKCIISTVDPQQTFLRFVGEDELNVISPDFPATIKGWQWEELSHYVLHLVMDRSPEYKAAKFDPEVANSFIQVMGIDGFQDLADKFKQAVSGKLPLWGHMTSFTQFDRVQKPSVLARFLPEEEAPVRSLP</sequence>
<dbReference type="SUPFAM" id="SSF51905">
    <property type="entry name" value="FAD/NAD(P)-binding domain"/>
    <property type="match status" value="1"/>
</dbReference>
<name>A0A445N122_9BACT</name>
<comment type="function">
    <text evidence="1">Probable oxidoreductase that may play a role as regulator of mitochondrial function.</text>
</comment>
<evidence type="ECO:0000313" key="5">
    <source>
        <dbReference type="EMBL" id="SPD75446.1"/>
    </source>
</evidence>
<accession>A0A445N122</accession>
<dbReference type="PANTHER" id="PTHR10668:SF103">
    <property type="entry name" value="PYRIDINE NUCLEOTIDE-DISULFIDE OXIDOREDUCTASE DOMAIN-CONTAINING PROTEIN 2"/>
    <property type="match status" value="1"/>
</dbReference>
<feature type="domain" description="Amine oxidase" evidence="4">
    <location>
        <begin position="15"/>
        <end position="282"/>
    </location>
</feature>
<evidence type="ECO:0000256" key="3">
    <source>
        <dbReference type="ARBA" id="ARBA00040298"/>
    </source>
</evidence>
<dbReference type="Pfam" id="PF01593">
    <property type="entry name" value="Amino_oxidase"/>
    <property type="match status" value="1"/>
</dbReference>
<reference evidence="5" key="1">
    <citation type="submission" date="2018-01" db="EMBL/GenBank/DDBJ databases">
        <authorList>
            <person name="Regsiter A."/>
            <person name="William W."/>
        </authorList>
    </citation>
    <scope>NUCLEOTIDE SEQUENCE</scope>
    <source>
        <strain evidence="5">TRIP AH-1</strain>
    </source>
</reference>
<evidence type="ECO:0000256" key="1">
    <source>
        <dbReference type="ARBA" id="ARBA00037217"/>
    </source>
</evidence>
<dbReference type="GO" id="GO:0016491">
    <property type="term" value="F:oxidoreductase activity"/>
    <property type="evidence" value="ECO:0007669"/>
    <property type="project" value="InterPro"/>
</dbReference>
<dbReference type="AlphaFoldDB" id="A0A445N122"/>
<comment type="subunit">
    <text evidence="2">Interacts with COX5B; this interaction may contribute to localize PYROXD2 to the inner face of the inner mitochondrial membrane.</text>
</comment>
<evidence type="ECO:0000259" key="4">
    <source>
        <dbReference type="Pfam" id="PF01593"/>
    </source>
</evidence>
<dbReference type="EMBL" id="OJIN01000205">
    <property type="protein sequence ID" value="SPD75446.1"/>
    <property type="molecule type" value="Genomic_DNA"/>
</dbReference>